<keyword evidence="4" id="KW-0804">Transcription</keyword>
<name>A0A5J5KY02_9MICC</name>
<dbReference type="CDD" id="cd17535">
    <property type="entry name" value="REC_NarL-like"/>
    <property type="match status" value="1"/>
</dbReference>
<dbReference type="InterPro" id="IPR036388">
    <property type="entry name" value="WH-like_DNA-bd_sf"/>
</dbReference>
<evidence type="ECO:0000256" key="3">
    <source>
        <dbReference type="ARBA" id="ARBA00023125"/>
    </source>
</evidence>
<evidence type="ECO:0000313" key="8">
    <source>
        <dbReference type="EMBL" id="KAA9394553.1"/>
    </source>
</evidence>
<feature type="modified residue" description="4-aspartylphosphate" evidence="5">
    <location>
        <position position="52"/>
    </location>
</feature>
<accession>A0A5J5KY02</accession>
<keyword evidence="9" id="KW-1185">Reference proteome</keyword>
<dbReference type="SUPFAM" id="SSF52172">
    <property type="entry name" value="CheY-like"/>
    <property type="match status" value="1"/>
</dbReference>
<keyword evidence="2" id="KW-0805">Transcription regulation</keyword>
<dbReference type="PANTHER" id="PTHR43214:SF24">
    <property type="entry name" value="TRANSCRIPTIONAL REGULATORY PROTEIN NARL-RELATED"/>
    <property type="match status" value="1"/>
</dbReference>
<feature type="domain" description="Response regulatory" evidence="7">
    <location>
        <begin position="2"/>
        <end position="122"/>
    </location>
</feature>
<dbReference type="RefSeq" id="WP_158033576.1">
    <property type="nucleotide sequence ID" value="NZ_ML708615.1"/>
</dbReference>
<dbReference type="PROSITE" id="PS00622">
    <property type="entry name" value="HTH_LUXR_1"/>
    <property type="match status" value="1"/>
</dbReference>
<dbReference type="Gene3D" id="3.40.50.2300">
    <property type="match status" value="1"/>
</dbReference>
<evidence type="ECO:0000259" key="6">
    <source>
        <dbReference type="PROSITE" id="PS50043"/>
    </source>
</evidence>
<protein>
    <submittedName>
        <fullName evidence="8">Response regulator transcription factor</fullName>
    </submittedName>
</protein>
<dbReference type="Pfam" id="PF00196">
    <property type="entry name" value="GerE"/>
    <property type="match status" value="1"/>
</dbReference>
<evidence type="ECO:0000313" key="9">
    <source>
        <dbReference type="Proteomes" id="UP000325957"/>
    </source>
</evidence>
<dbReference type="PANTHER" id="PTHR43214">
    <property type="entry name" value="TWO-COMPONENT RESPONSE REGULATOR"/>
    <property type="match status" value="1"/>
</dbReference>
<dbReference type="SMART" id="SM00448">
    <property type="entry name" value="REC"/>
    <property type="match status" value="1"/>
</dbReference>
<dbReference type="InterPro" id="IPR001789">
    <property type="entry name" value="Sig_transdc_resp-reg_receiver"/>
</dbReference>
<dbReference type="Gene3D" id="1.10.10.10">
    <property type="entry name" value="Winged helix-like DNA-binding domain superfamily/Winged helix DNA-binding domain"/>
    <property type="match status" value="1"/>
</dbReference>
<dbReference type="GO" id="GO:0006355">
    <property type="term" value="P:regulation of DNA-templated transcription"/>
    <property type="evidence" value="ECO:0007669"/>
    <property type="project" value="InterPro"/>
</dbReference>
<sequence length="228" mass="24498">MRIVIAEDQVLLRDGLVRLLEGAGHSVVAQVGDARSLITEVNRHRPDLLIADIRMPPDYTDDGARAVRYLRIRFPSLAVLMLTQVVDPEMAATFVADAAPAFGYLIKDHVLDTESFLDRVQVVGDGGTAIDPTIVDLYLSRTPPKLAALTQREEDVLRLVASGRSNAGIAAQLVISRRTVDAHLRAIFMKLGITAAPEDNARVLAVRAWLTAAPSSAGQGSSGIATRG</sequence>
<comment type="caution">
    <text evidence="8">The sequence shown here is derived from an EMBL/GenBank/DDBJ whole genome shotgun (WGS) entry which is preliminary data.</text>
</comment>
<dbReference type="EMBL" id="SZWF01000006">
    <property type="protein sequence ID" value="KAA9394553.1"/>
    <property type="molecule type" value="Genomic_DNA"/>
</dbReference>
<dbReference type="SMART" id="SM00421">
    <property type="entry name" value="HTH_LUXR"/>
    <property type="match status" value="1"/>
</dbReference>
<keyword evidence="3" id="KW-0238">DNA-binding</keyword>
<dbReference type="PROSITE" id="PS50043">
    <property type="entry name" value="HTH_LUXR_2"/>
    <property type="match status" value="1"/>
</dbReference>
<gene>
    <name evidence="8" type="ORF">FCK90_06975</name>
</gene>
<dbReference type="OrthoDB" id="9808843at2"/>
<proteinExistence type="predicted"/>
<dbReference type="GO" id="GO:0000160">
    <property type="term" value="P:phosphorelay signal transduction system"/>
    <property type="evidence" value="ECO:0007669"/>
    <property type="project" value="InterPro"/>
</dbReference>
<dbReference type="InterPro" id="IPR039420">
    <property type="entry name" value="WalR-like"/>
</dbReference>
<evidence type="ECO:0000256" key="2">
    <source>
        <dbReference type="ARBA" id="ARBA00023015"/>
    </source>
</evidence>
<dbReference type="CDD" id="cd06170">
    <property type="entry name" value="LuxR_C_like"/>
    <property type="match status" value="1"/>
</dbReference>
<organism evidence="8 9">
    <name type="scientific">Kocuria coralli</name>
    <dbReference type="NCBI Taxonomy" id="1461025"/>
    <lineage>
        <taxon>Bacteria</taxon>
        <taxon>Bacillati</taxon>
        <taxon>Actinomycetota</taxon>
        <taxon>Actinomycetes</taxon>
        <taxon>Micrococcales</taxon>
        <taxon>Micrococcaceae</taxon>
        <taxon>Kocuria</taxon>
    </lineage>
</organism>
<dbReference type="PROSITE" id="PS50110">
    <property type="entry name" value="RESPONSE_REGULATORY"/>
    <property type="match status" value="1"/>
</dbReference>
<feature type="domain" description="HTH luxR-type" evidence="6">
    <location>
        <begin position="142"/>
        <end position="212"/>
    </location>
</feature>
<dbReference type="Pfam" id="PF00072">
    <property type="entry name" value="Response_reg"/>
    <property type="match status" value="1"/>
</dbReference>
<dbReference type="GO" id="GO:0003677">
    <property type="term" value="F:DNA binding"/>
    <property type="evidence" value="ECO:0007669"/>
    <property type="project" value="UniProtKB-KW"/>
</dbReference>
<evidence type="ECO:0000256" key="5">
    <source>
        <dbReference type="PROSITE-ProRule" id="PRU00169"/>
    </source>
</evidence>
<dbReference type="InterPro" id="IPR058245">
    <property type="entry name" value="NreC/VraR/RcsB-like_REC"/>
</dbReference>
<evidence type="ECO:0000256" key="4">
    <source>
        <dbReference type="ARBA" id="ARBA00023163"/>
    </source>
</evidence>
<reference evidence="8 9" key="1">
    <citation type="submission" date="2019-05" db="EMBL/GenBank/DDBJ databases">
        <title>Kocuria coralli sp. nov., a novel actinobacterium isolated from coral reef seawater.</title>
        <authorList>
            <person name="Li J."/>
        </authorList>
    </citation>
    <scope>NUCLEOTIDE SEQUENCE [LARGE SCALE GENOMIC DNA]</scope>
    <source>
        <strain evidence="8 9">SCSIO 13007</strain>
    </source>
</reference>
<dbReference type="InterPro" id="IPR000792">
    <property type="entry name" value="Tscrpt_reg_LuxR_C"/>
</dbReference>
<evidence type="ECO:0000256" key="1">
    <source>
        <dbReference type="ARBA" id="ARBA00022553"/>
    </source>
</evidence>
<dbReference type="Proteomes" id="UP000325957">
    <property type="component" value="Unassembled WGS sequence"/>
</dbReference>
<dbReference type="PRINTS" id="PR00038">
    <property type="entry name" value="HTHLUXR"/>
</dbReference>
<keyword evidence="1 5" id="KW-0597">Phosphoprotein</keyword>
<evidence type="ECO:0000259" key="7">
    <source>
        <dbReference type="PROSITE" id="PS50110"/>
    </source>
</evidence>
<dbReference type="InterPro" id="IPR011006">
    <property type="entry name" value="CheY-like_superfamily"/>
</dbReference>
<dbReference type="AlphaFoldDB" id="A0A5J5KY02"/>